<feature type="transmembrane region" description="Helical" evidence="7">
    <location>
        <begin position="73"/>
        <end position="90"/>
    </location>
</feature>
<feature type="transmembrane region" description="Helical" evidence="7">
    <location>
        <begin position="156"/>
        <end position="185"/>
    </location>
</feature>
<dbReference type="Gene3D" id="1.20.1560.10">
    <property type="entry name" value="ABC transporter type 1, transmembrane domain"/>
    <property type="match status" value="1"/>
</dbReference>
<dbReference type="GO" id="GO:0016887">
    <property type="term" value="F:ATP hydrolysis activity"/>
    <property type="evidence" value="ECO:0007669"/>
    <property type="project" value="InterPro"/>
</dbReference>
<dbReference type="Proteomes" id="UP000197783">
    <property type="component" value="Unassembled WGS sequence"/>
</dbReference>
<evidence type="ECO:0000313" key="10">
    <source>
        <dbReference type="EMBL" id="OWK32102.1"/>
    </source>
</evidence>
<dbReference type="PANTHER" id="PTHR24221">
    <property type="entry name" value="ATP-BINDING CASSETTE SUB-FAMILY B"/>
    <property type="match status" value="1"/>
</dbReference>
<organism evidence="10 11">
    <name type="scientific">Sphingomonas mucosissima</name>
    <dbReference type="NCBI Taxonomy" id="370959"/>
    <lineage>
        <taxon>Bacteria</taxon>
        <taxon>Pseudomonadati</taxon>
        <taxon>Pseudomonadota</taxon>
        <taxon>Alphaproteobacteria</taxon>
        <taxon>Sphingomonadales</taxon>
        <taxon>Sphingomonadaceae</taxon>
        <taxon>Sphingomonas</taxon>
    </lineage>
</organism>
<evidence type="ECO:0000256" key="7">
    <source>
        <dbReference type="SAM" id="Phobius"/>
    </source>
</evidence>
<dbReference type="InterPro" id="IPR017871">
    <property type="entry name" value="ABC_transporter-like_CS"/>
</dbReference>
<feature type="domain" description="ABC transmembrane type-1" evidence="9">
    <location>
        <begin position="37"/>
        <end position="314"/>
    </location>
</feature>
<dbReference type="InterPro" id="IPR010128">
    <property type="entry name" value="ATPase_T1SS_PrtD-like"/>
</dbReference>
<comment type="subcellular location">
    <subcellularLocation>
        <location evidence="1">Cell membrane</location>
        <topology evidence="1">Multi-pass membrane protein</topology>
    </subcellularLocation>
</comment>
<feature type="domain" description="ABC transporter" evidence="8">
    <location>
        <begin position="345"/>
        <end position="574"/>
    </location>
</feature>
<dbReference type="InterPro" id="IPR036640">
    <property type="entry name" value="ABC1_TM_sf"/>
</dbReference>
<dbReference type="PROSITE" id="PS50929">
    <property type="entry name" value="ABC_TM1F"/>
    <property type="match status" value="1"/>
</dbReference>
<evidence type="ECO:0000256" key="5">
    <source>
        <dbReference type="ARBA" id="ARBA00022989"/>
    </source>
</evidence>
<protein>
    <submittedName>
        <fullName evidence="10">Type I secretion system ATP-binding protein PrsD</fullName>
    </submittedName>
</protein>
<dbReference type="NCBIfam" id="TIGR01842">
    <property type="entry name" value="type_I_sec_PrtD"/>
    <property type="match status" value="1"/>
</dbReference>
<dbReference type="Gene3D" id="3.40.50.300">
    <property type="entry name" value="P-loop containing nucleotide triphosphate hydrolases"/>
    <property type="match status" value="1"/>
</dbReference>
<dbReference type="GO" id="GO:0005886">
    <property type="term" value="C:plasma membrane"/>
    <property type="evidence" value="ECO:0007669"/>
    <property type="project" value="UniProtKB-SubCell"/>
</dbReference>
<dbReference type="Pfam" id="PF00664">
    <property type="entry name" value="ABC_membrane"/>
    <property type="match status" value="1"/>
</dbReference>
<gene>
    <name evidence="10" type="primary">prsD_1</name>
    <name evidence="10" type="ORF">SPMU_04230</name>
</gene>
<sequence>MRITCFWGRVIITKSTAKAKDKHGLAPITPLLRRTFLGIAVVSAFLNVLLLAGSLYMMLVYDLVIPGRSVPTLVGLLLMVVAAYVFQGLLDAIRGQLLVHLAGNIDMQLEAKSHELVVTLARLYPAQDSSQPIRDIDQVRGFLGGAGPTALVDLPWVLFFVGVLFLLHPWLGITVLVGAGVLVALTLVTEWVTQSTVAELVQLNRQRQQAIETSRRHAEAIHAMGMQGQLQLIWRAANGAYRDAQVRLGIKASALVTTGRMFRLFLQSGVLTVGALLVLSGKASGGVIFASSILSSRALAPIEAAIANWRGFVGARQSWRRLGDIMTFEGERRPEQPLPPPRQSLTAEALTLAPPGGGEPTVRGISFLAYAGEAIAILGPSGSGKSTLLRGLAGSLPAVSGEVRLDGATMTQWPRETLGRDIGYLPQNVELLPGTVAQNIARFDPASSPERIIAAAEQAGVTEMIQRLPGGYNTEVGIDGRHLSGGQRQRIALARALYNDPFLILLDEPNANLDSVGEAALIDAIRAVKARGGIVILVAHRPSVLVAVDNVLAVRDGRAVSYGPRQQILPERTE</sequence>
<keyword evidence="5 7" id="KW-1133">Transmembrane helix</keyword>
<dbReference type="PANTHER" id="PTHR24221:SF248">
    <property type="entry name" value="ABC TRANSPORTER TRANSMEMBRANE REGION"/>
    <property type="match status" value="1"/>
</dbReference>
<dbReference type="EMBL" id="NBBJ01000001">
    <property type="protein sequence ID" value="OWK32102.1"/>
    <property type="molecule type" value="Genomic_DNA"/>
</dbReference>
<keyword evidence="3" id="KW-0547">Nucleotide-binding</keyword>
<dbReference type="InterPro" id="IPR039421">
    <property type="entry name" value="Type_1_exporter"/>
</dbReference>
<dbReference type="SUPFAM" id="SSF52540">
    <property type="entry name" value="P-loop containing nucleoside triphosphate hydrolases"/>
    <property type="match status" value="1"/>
</dbReference>
<dbReference type="AlphaFoldDB" id="A0A245ZQS4"/>
<reference evidence="10 11" key="1">
    <citation type="submission" date="2017-03" db="EMBL/GenBank/DDBJ databases">
        <title>Genome sequence of Sphingomonas mucosissima DSM 17494.</title>
        <authorList>
            <person name="Poehlein A."/>
            <person name="Wuebbeler J.H."/>
            <person name="Steinbuechel A."/>
            <person name="Daniel R."/>
        </authorList>
    </citation>
    <scope>NUCLEOTIDE SEQUENCE [LARGE SCALE GENOMIC DNA]</scope>
    <source>
        <strain evidence="10 11">DSM 17494</strain>
    </source>
</reference>
<evidence type="ECO:0000256" key="1">
    <source>
        <dbReference type="ARBA" id="ARBA00004651"/>
    </source>
</evidence>
<dbReference type="SMART" id="SM00382">
    <property type="entry name" value="AAA"/>
    <property type="match status" value="1"/>
</dbReference>
<evidence type="ECO:0000313" key="11">
    <source>
        <dbReference type="Proteomes" id="UP000197783"/>
    </source>
</evidence>
<keyword evidence="2 7" id="KW-0812">Transmembrane</keyword>
<dbReference type="SUPFAM" id="SSF90123">
    <property type="entry name" value="ABC transporter transmembrane region"/>
    <property type="match status" value="1"/>
</dbReference>
<dbReference type="GO" id="GO:0140359">
    <property type="term" value="F:ABC-type transporter activity"/>
    <property type="evidence" value="ECO:0007669"/>
    <property type="project" value="InterPro"/>
</dbReference>
<accession>A0A245ZQS4</accession>
<dbReference type="PROSITE" id="PS50893">
    <property type="entry name" value="ABC_TRANSPORTER_2"/>
    <property type="match status" value="1"/>
</dbReference>
<dbReference type="GO" id="GO:0030256">
    <property type="term" value="C:type I protein secretion system complex"/>
    <property type="evidence" value="ECO:0007669"/>
    <property type="project" value="InterPro"/>
</dbReference>
<evidence type="ECO:0000259" key="9">
    <source>
        <dbReference type="PROSITE" id="PS50929"/>
    </source>
</evidence>
<dbReference type="InterPro" id="IPR027417">
    <property type="entry name" value="P-loop_NTPase"/>
</dbReference>
<feature type="transmembrane region" description="Helical" evidence="7">
    <location>
        <begin position="36"/>
        <end position="61"/>
    </location>
</feature>
<dbReference type="GO" id="GO:0005524">
    <property type="term" value="F:ATP binding"/>
    <property type="evidence" value="ECO:0007669"/>
    <property type="project" value="UniProtKB-KW"/>
</dbReference>
<dbReference type="GO" id="GO:0034040">
    <property type="term" value="F:ATPase-coupled lipid transmembrane transporter activity"/>
    <property type="evidence" value="ECO:0007669"/>
    <property type="project" value="TreeGrafter"/>
</dbReference>
<comment type="caution">
    <text evidence="10">The sequence shown here is derived from an EMBL/GenBank/DDBJ whole genome shotgun (WGS) entry which is preliminary data.</text>
</comment>
<proteinExistence type="predicted"/>
<dbReference type="PROSITE" id="PS00211">
    <property type="entry name" value="ABC_TRANSPORTER_1"/>
    <property type="match status" value="1"/>
</dbReference>
<dbReference type="InterPro" id="IPR011527">
    <property type="entry name" value="ABC1_TM_dom"/>
</dbReference>
<evidence type="ECO:0000256" key="4">
    <source>
        <dbReference type="ARBA" id="ARBA00022840"/>
    </source>
</evidence>
<dbReference type="GO" id="GO:0030253">
    <property type="term" value="P:protein secretion by the type I secretion system"/>
    <property type="evidence" value="ECO:0007669"/>
    <property type="project" value="InterPro"/>
</dbReference>
<evidence type="ECO:0000256" key="2">
    <source>
        <dbReference type="ARBA" id="ARBA00022692"/>
    </source>
</evidence>
<evidence type="ECO:0000256" key="6">
    <source>
        <dbReference type="ARBA" id="ARBA00023136"/>
    </source>
</evidence>
<dbReference type="Pfam" id="PF00005">
    <property type="entry name" value="ABC_tran"/>
    <property type="match status" value="1"/>
</dbReference>
<dbReference type="InterPro" id="IPR003439">
    <property type="entry name" value="ABC_transporter-like_ATP-bd"/>
</dbReference>
<evidence type="ECO:0000256" key="3">
    <source>
        <dbReference type="ARBA" id="ARBA00022741"/>
    </source>
</evidence>
<keyword evidence="4 10" id="KW-0067">ATP-binding</keyword>
<keyword evidence="11" id="KW-1185">Reference proteome</keyword>
<keyword evidence="6 7" id="KW-0472">Membrane</keyword>
<feature type="transmembrane region" description="Helical" evidence="7">
    <location>
        <begin position="270"/>
        <end position="294"/>
    </location>
</feature>
<evidence type="ECO:0000259" key="8">
    <source>
        <dbReference type="PROSITE" id="PS50893"/>
    </source>
</evidence>
<dbReference type="InterPro" id="IPR003593">
    <property type="entry name" value="AAA+_ATPase"/>
</dbReference>
<name>A0A245ZQS4_9SPHN</name>